<dbReference type="PANTHER" id="PTHR21583:SF8">
    <property type="entry name" value="PROTEIN ELYS"/>
    <property type="match status" value="1"/>
</dbReference>
<name>A0AAV0WQN0_9HEMI</name>
<accession>A0AAV0WQN0</accession>
<feature type="compositionally biased region" description="Low complexity" evidence="3">
    <location>
        <begin position="1448"/>
        <end position="1467"/>
    </location>
</feature>
<dbReference type="EMBL" id="CARXXK010000002">
    <property type="protein sequence ID" value="CAI6357954.1"/>
    <property type="molecule type" value="Genomic_DNA"/>
</dbReference>
<comment type="subcellular location">
    <subcellularLocation>
        <location evidence="1">Nucleus</location>
    </subcellularLocation>
</comment>
<evidence type="ECO:0000313" key="7">
    <source>
        <dbReference type="Proteomes" id="UP001160148"/>
    </source>
</evidence>
<feature type="region of interest" description="Disordered" evidence="3">
    <location>
        <begin position="2205"/>
        <end position="2224"/>
    </location>
</feature>
<keyword evidence="7" id="KW-1185">Reference proteome</keyword>
<feature type="compositionally biased region" description="Acidic residues" evidence="3">
    <location>
        <begin position="1861"/>
        <end position="1914"/>
    </location>
</feature>
<feature type="region of interest" description="Disordered" evidence="3">
    <location>
        <begin position="2548"/>
        <end position="2630"/>
    </location>
</feature>
<feature type="compositionally biased region" description="Polar residues" evidence="3">
    <location>
        <begin position="2215"/>
        <end position="2224"/>
    </location>
</feature>
<dbReference type="InterPro" id="IPR036322">
    <property type="entry name" value="WD40_repeat_dom_sf"/>
</dbReference>
<evidence type="ECO:0000259" key="4">
    <source>
        <dbReference type="Pfam" id="PF13934"/>
    </source>
</evidence>
<feature type="compositionally biased region" description="Basic and acidic residues" evidence="3">
    <location>
        <begin position="1691"/>
        <end position="1718"/>
    </location>
</feature>
<feature type="compositionally biased region" description="Basic and acidic residues" evidence="3">
    <location>
        <begin position="1736"/>
        <end position="1754"/>
    </location>
</feature>
<comment type="caution">
    <text evidence="6">The sequence shown here is derived from an EMBL/GenBank/DDBJ whole genome shotgun (WGS) entry which is preliminary data.</text>
</comment>
<dbReference type="InterPro" id="IPR052620">
    <property type="entry name" value="ELYS/MEL-28_NucAsmblyFactor"/>
</dbReference>
<feature type="compositionally biased region" description="Acidic residues" evidence="3">
    <location>
        <begin position="1531"/>
        <end position="1564"/>
    </location>
</feature>
<protein>
    <recommendedName>
        <fullName evidence="8">Protein ELYS</fullName>
    </recommendedName>
</protein>
<feature type="region of interest" description="Disordered" evidence="3">
    <location>
        <begin position="2874"/>
        <end position="2906"/>
    </location>
</feature>
<evidence type="ECO:0000256" key="2">
    <source>
        <dbReference type="ARBA" id="ARBA00023242"/>
    </source>
</evidence>
<keyword evidence="2" id="KW-0539">Nucleus</keyword>
<organism evidence="6 7">
    <name type="scientific">Macrosiphum euphorbiae</name>
    <name type="common">potato aphid</name>
    <dbReference type="NCBI Taxonomy" id="13131"/>
    <lineage>
        <taxon>Eukaryota</taxon>
        <taxon>Metazoa</taxon>
        <taxon>Ecdysozoa</taxon>
        <taxon>Arthropoda</taxon>
        <taxon>Hexapoda</taxon>
        <taxon>Insecta</taxon>
        <taxon>Pterygota</taxon>
        <taxon>Neoptera</taxon>
        <taxon>Paraneoptera</taxon>
        <taxon>Hemiptera</taxon>
        <taxon>Sternorrhyncha</taxon>
        <taxon>Aphidomorpha</taxon>
        <taxon>Aphidoidea</taxon>
        <taxon>Aphididae</taxon>
        <taxon>Macrosiphini</taxon>
        <taxon>Macrosiphum</taxon>
    </lineage>
</organism>
<evidence type="ECO:0000259" key="5">
    <source>
        <dbReference type="Pfam" id="PF16687"/>
    </source>
</evidence>
<evidence type="ECO:0000256" key="3">
    <source>
        <dbReference type="SAM" id="MobiDB-lite"/>
    </source>
</evidence>
<feature type="region of interest" description="Disordered" evidence="3">
    <location>
        <begin position="2964"/>
        <end position="2986"/>
    </location>
</feature>
<feature type="region of interest" description="Disordered" evidence="3">
    <location>
        <begin position="2750"/>
        <end position="2799"/>
    </location>
</feature>
<sequence length="2986" mass="340647">MSALKQVMQVIGSHHISNELLESDCDKSGGLISNGEYAWFAAGANLILYSKQLGSVLSSRSFATNQKDKSLTITFVQELHKRENSHFLLVGCSCKSFGLLFICQLPTLTTIRCIHIPNPISYISTINNESLAQDQLCDEFKVMSTVLLVGMITGAVFAVDLRHRYIENQLRRNEIVVNESRPSKLFTMRKNEDCQEVKEMGDDGDCHLAMFINENFCIYCKKQYRGKLNFSISSLLYNEEINTVAIGYSTGHFQLWDCKVMRTIYLLKDPKCVMPVTHITFLEPSDDPNNLCYLWVIQSDNSRLPNAMMIALTYEQRTMMSNGCLSYRVYKGNGIKLEMSLRRESGIGRCISALTLCNVNLFRNETDMDEDCEIRLFAMLMEVRQNVDANPESYVFLFDINQWYKAQMPSNINHLKVSNSYASFVKLPHNVSYLDLNISDKTLRPFGYNFRNNVEELYYPSSIYFECDCLLDTEIIRFKHAGVQQEILDQLLLKNWRLLINPSLIFSQCLQTNLRPFFWDKTDDYVNYSLPDQRSFVISIIVENKIMSVLSACAEEWKNGTYVSSEATILHLVQCLWKHVMVVKQYADKLCVPLFDYSGTQLGKKDERILNHCLSQMLCVKHFLEDLHNAYGIHIINVDYSYRVYTLNLVTQYFKAVTCFLNYGLLPESNEEDPTQKIIKCDFSSLIEYAIKRRMEFGDLSLYLIDAFVSNEPKGNKLIEQWQHEGGEATKGLYPPSNVQCLLRIYLNAALSNQVKDFITIYFLIDVCSSHEIDVITANRMCNFAVEFDVENKGLNTLCRASWLLDHDMFEEAMDILASSHEWLVNDKSWDWYHWTVLKLLVYKEQYFWARFYMQLTKISLVNIDDHKFYVNLQIMNNQCFDTLVYLRARPFKEKQTLFEYFFDRCRETNKLKCLIDYLWDVDETELFFSYLKKFDDTETLTFQLLFLLQRGRHKEAIKLNQTLKASLKSNNNDALTITSLLVDGFEKNIPNIMKNDYGRLPLQSVYKKPNVVVKCMNNESKMFVMDRNKVNNLVKRRSASFTPSNSIDLFLPANNSTRKRSPIDDMICNEKRRKIDENLLSTPNANKEIVKPIEKQVLEILNTPLVEKTIASPSITSFSSILKTKFATNKQKILFSLDKTPRSSIRFSIPANADTTVERVDFEEVLNVQQIDNPENESFYSVNSSDANDLPNQIISEQIPLTFHESLKENSKMDMSDEYEKMDISEENPYSGHEQIKIDDMSENETKNEEMVLSSADECVVLTSEEEDDKEISVSKLSPKNTSLALNEDIKLLTSKSVSIDKKEILDQYYTALTPLVVDNNCLIPNIQDNLSKNEDIKLLTSKSVSIDKKEILDQYYTALTPLVVDNNCLIPNIQDNLSKNEKPLFKDISTACLIQNTNSNERLPVKKINDDIDCILLDSDEDESDILSVGSSRKNLSDDSIVSGGSIITEGDIGSDGSIIVSGGTNESDDTNESDGTHESDGSIVLDDSITSDGGNIASDDGSIASEDSELDNTRYGRFKSQRRRDGEDSNDEELEEEYIEEEEDDDEIEEEEIEEKCEEDEIAKKSEEVEIAEGEEDEIAEEGEDDEIAEEGEEDEIAEEGEEDEIAEEGEEEEITEEGEEDPEEGEEDEITEEGEEDEIAEEGEEEEEEEETAKEGEVDEIVEEGKEFEIYCLDSEESDGEVSPKQCENKRLRVVESDSEHNSEVNNETEHPSMDDLDQQNIKFDENEDIGSENKDKRYDNDNDENKSEDVVFIDEDEDEDEDQEDFEFVENEEPDEVSDENNSEEPDVPIFTEEELRIRAQNVRDYGLQEPVGIIVGRNFINSVFPNGIRPSQIRRQLNENVENVENVEVPIVIIDDDSNENNSSEEPDVLDLVSEENSSEEPDVLDLVSEENSSEEPDVLDDESEENSSEGPDVSLNVGSEENNSEVLACEQNNFEESNVILNDESIANNLKLFEALKNEKTLEKNELVDSHKIVYPNDSQSNSLENLTPRMYNVAEETHSNDNSQICFKENENSRSIKIEDDKTNDSRVIEDNENVIEVVENTDKVNEPINLDDIENNKDNLSIDQNEDNHCDEYTSNNDHSFEMFRNESNPIPDDGFNHLTMPGVEANQLEVDVNQSTPFMFGESFFGRQEIPEKKPMLLFGHLYSLENEQLNVDVQADKLETQESDIVNNGVDITNKEPEVEIEGEIQDILELESLPESNPDDNFDTQNDTDSNNLQPECKKFNETLYDNGQTVLLGDSPHLKPIYFGNIDSVQIFENDDQTPSTSIDLSKKSVELENKDLTSNECCDILTIKKANPSLPNVSEEQIYKTDTVPTNTVENYTTNSVNTMESDKSTCVVEDDEKVCPISQRSITTTTEPRQLMNIVNIQNAHSKCATSVVSCSSNIDQFDDIGSNDQLLKKPNINENINTSLNNEEIGSHQPVKSVQKCIELETTIKTVGPHCPDASGNIQNENKINLVENLAELDKCCQKSSLNIPRIENYSLRSSSRRSISKPKECLLDIPSTTVQILTRNKTKMLSDPIQENKTNVIDQIKKAKSIPPVDTTPITTRSRAKSEPKQVQLEPISSNIFRSSGMVEENSRQVRVSLSKKRTKSQENISSMKRRSGRSKSLAPEKSEANKRKTVFGLEEIPEEDTPNTDTNIIKTEHTALKKKPKFNFLSNSSKKIEYVNLNPKCQEDTKIRTPRRSKSLQPDPVLTFSVVKTKPKRSSSVNMLISNDEIPTEKDDLMGVLKKALNPPEKIRKRSVTESLRSRKKQKIQNQVEEEKKEVAESKYNLNESNQSNQFSNSSYSSEQLSPIVGNISQHMLYTPAKKQTKIRMMNLDTENEDSSSDESTDSNRIMTRSMIQNSSIVELDPIRRTLKSEIRPSKVPINRQRRRSSSVSNIPESKTPKKSASSVFEKDELLFSKRKAKHIKETIVRAPIEPSIEQPSTSERRITRFQQSILDKSLQSTSVIGQDTTTNNITVPKPEKKKITKKN</sequence>
<gene>
    <name evidence="6" type="ORF">MEUPH1_LOCUS13523</name>
</gene>
<feature type="region of interest" description="Disordered" evidence="3">
    <location>
        <begin position="1448"/>
        <end position="1796"/>
    </location>
</feature>
<dbReference type="Pfam" id="PF13934">
    <property type="entry name" value="ELYS"/>
    <property type="match status" value="1"/>
</dbReference>
<dbReference type="InterPro" id="IPR032040">
    <property type="entry name" value="ELYS-bb"/>
</dbReference>
<feature type="domain" description="ELYS-like" evidence="4">
    <location>
        <begin position="728"/>
        <end position="933"/>
    </location>
</feature>
<feature type="compositionally biased region" description="Acidic residues" evidence="3">
    <location>
        <begin position="1756"/>
        <end position="1792"/>
    </location>
</feature>
<evidence type="ECO:0000313" key="6">
    <source>
        <dbReference type="EMBL" id="CAI6357954.1"/>
    </source>
</evidence>
<feature type="region of interest" description="Disordered" evidence="3">
    <location>
        <begin position="1861"/>
        <end position="1930"/>
    </location>
</feature>
<dbReference type="Pfam" id="PF16687">
    <property type="entry name" value="ELYS-bb"/>
    <property type="match status" value="1"/>
</dbReference>
<proteinExistence type="predicted"/>
<evidence type="ECO:0008006" key="8">
    <source>
        <dbReference type="Google" id="ProtNLM"/>
    </source>
</evidence>
<reference evidence="6 7" key="1">
    <citation type="submission" date="2023-01" db="EMBL/GenBank/DDBJ databases">
        <authorList>
            <person name="Whitehead M."/>
        </authorList>
    </citation>
    <scope>NUCLEOTIDE SEQUENCE [LARGE SCALE GENOMIC DNA]</scope>
</reference>
<evidence type="ECO:0000256" key="1">
    <source>
        <dbReference type="ARBA" id="ARBA00004123"/>
    </source>
</evidence>
<feature type="compositionally biased region" description="Acidic residues" evidence="3">
    <location>
        <begin position="1572"/>
        <end position="1666"/>
    </location>
</feature>
<dbReference type="SUPFAM" id="SSF50978">
    <property type="entry name" value="WD40 repeat-like"/>
    <property type="match status" value="1"/>
</dbReference>
<feature type="domain" description="ELYS beta-propeller" evidence="5">
    <location>
        <begin position="36"/>
        <end position="476"/>
    </location>
</feature>
<dbReference type="GO" id="GO:0005634">
    <property type="term" value="C:nucleus"/>
    <property type="evidence" value="ECO:0007669"/>
    <property type="project" value="UniProtKB-SubCell"/>
</dbReference>
<dbReference type="InterPro" id="IPR025151">
    <property type="entry name" value="ELYS_dom"/>
</dbReference>
<dbReference type="Proteomes" id="UP001160148">
    <property type="component" value="Unassembled WGS sequence"/>
</dbReference>
<dbReference type="PANTHER" id="PTHR21583">
    <property type="entry name" value="ELYS PROTEIN"/>
    <property type="match status" value="1"/>
</dbReference>
<feature type="compositionally biased region" description="Low complexity" evidence="3">
    <location>
        <begin position="2783"/>
        <end position="2799"/>
    </location>
</feature>